<dbReference type="STRING" id="561229.Dd1591_1171"/>
<dbReference type="InterPro" id="IPR036388">
    <property type="entry name" value="WH-like_DNA-bd_sf"/>
</dbReference>
<dbReference type="GeneID" id="45079289"/>
<dbReference type="eggNOG" id="COG1733">
    <property type="taxonomic scope" value="Bacteria"/>
</dbReference>
<name>C6CPI3_DICC1</name>
<evidence type="ECO:0000313" key="6">
    <source>
        <dbReference type="Proteomes" id="UP000002735"/>
    </source>
</evidence>
<keyword evidence="2" id="KW-0238">DNA-binding</keyword>
<dbReference type="CDD" id="cd00090">
    <property type="entry name" value="HTH_ARSR"/>
    <property type="match status" value="1"/>
</dbReference>
<accession>C6CPI3</accession>
<dbReference type="InterPro" id="IPR036390">
    <property type="entry name" value="WH_DNA-bd_sf"/>
</dbReference>
<dbReference type="PANTHER" id="PTHR33204:SF37">
    <property type="entry name" value="HTH-TYPE TRANSCRIPTIONAL REGULATOR YODB"/>
    <property type="match status" value="1"/>
</dbReference>
<dbReference type="GO" id="GO:0006355">
    <property type="term" value="P:regulation of DNA-templated transcription"/>
    <property type="evidence" value="ECO:0007669"/>
    <property type="project" value="UniProtKB-ARBA"/>
</dbReference>
<organism evidence="5 6">
    <name type="scientific">Dickeya chrysanthemi (strain Ech1591)</name>
    <name type="common">Dickeya zeae (strain Ech1591)</name>
    <dbReference type="NCBI Taxonomy" id="561229"/>
    <lineage>
        <taxon>Bacteria</taxon>
        <taxon>Pseudomonadati</taxon>
        <taxon>Pseudomonadota</taxon>
        <taxon>Gammaproteobacteria</taxon>
        <taxon>Enterobacterales</taxon>
        <taxon>Pectobacteriaceae</taxon>
        <taxon>Dickeya</taxon>
    </lineage>
</organism>
<evidence type="ECO:0000313" key="5">
    <source>
        <dbReference type="EMBL" id="ACT06038.1"/>
    </source>
</evidence>
<dbReference type="AlphaFoldDB" id="C6CPI3"/>
<proteinExistence type="predicted"/>
<evidence type="ECO:0000256" key="3">
    <source>
        <dbReference type="ARBA" id="ARBA00023163"/>
    </source>
</evidence>
<dbReference type="EMBL" id="CP001655">
    <property type="protein sequence ID" value="ACT06038.1"/>
    <property type="molecule type" value="Genomic_DNA"/>
</dbReference>
<dbReference type="SUPFAM" id="SSF46785">
    <property type="entry name" value="Winged helix' DNA-binding domain"/>
    <property type="match status" value="1"/>
</dbReference>
<evidence type="ECO:0000259" key="4">
    <source>
        <dbReference type="PROSITE" id="PS51118"/>
    </source>
</evidence>
<dbReference type="GO" id="GO:0003677">
    <property type="term" value="F:DNA binding"/>
    <property type="evidence" value="ECO:0007669"/>
    <property type="project" value="UniProtKB-KW"/>
</dbReference>
<sequence>MNEKKVPCCGVARFLVLLDGPWATLIIRELLPGPRRFTELRDALPGISAHTLTHRLKRFERHGLVTRTAYAETPPRVVYALTPLGERLRDVLEAMRTWGDLVPDEVITEEESEGETDRLRQQALTCPLSGISKKGP</sequence>
<protein>
    <submittedName>
        <fullName evidence="5">Transcriptional regulator, HxlR family</fullName>
    </submittedName>
</protein>
<dbReference type="OrthoDB" id="9807069at2"/>
<keyword evidence="1" id="KW-0805">Transcription regulation</keyword>
<dbReference type="PANTHER" id="PTHR33204">
    <property type="entry name" value="TRANSCRIPTIONAL REGULATOR, MARR FAMILY"/>
    <property type="match status" value="1"/>
</dbReference>
<dbReference type="PROSITE" id="PS51118">
    <property type="entry name" value="HTH_HXLR"/>
    <property type="match status" value="1"/>
</dbReference>
<dbReference type="Pfam" id="PF01638">
    <property type="entry name" value="HxlR"/>
    <property type="match status" value="1"/>
</dbReference>
<feature type="domain" description="HTH hxlR-type" evidence="4">
    <location>
        <begin position="9"/>
        <end position="107"/>
    </location>
</feature>
<dbReference type="Proteomes" id="UP000002735">
    <property type="component" value="Chromosome"/>
</dbReference>
<dbReference type="HOGENOM" id="CLU_111585_5_0_6"/>
<gene>
    <name evidence="5" type="ordered locus">Dd1591_1171</name>
</gene>
<keyword evidence="3" id="KW-0804">Transcription</keyword>
<reference evidence="5 6" key="1">
    <citation type="submission" date="2009-06" db="EMBL/GenBank/DDBJ databases">
        <title>Complete sequence of Dickeya zeae Ech1591.</title>
        <authorList>
            <consortium name="US DOE Joint Genome Institute"/>
            <person name="Lucas S."/>
            <person name="Copeland A."/>
            <person name="Lapidus A."/>
            <person name="Glavina del Rio T."/>
            <person name="Tice H."/>
            <person name="Bruce D."/>
            <person name="Goodwin L."/>
            <person name="Pitluck S."/>
            <person name="Chertkov O."/>
            <person name="Brettin T."/>
            <person name="Detter J.C."/>
            <person name="Han C."/>
            <person name="Larimer F."/>
            <person name="Land M."/>
            <person name="Hauser L."/>
            <person name="Kyrpides N."/>
            <person name="Ovchinnikova G."/>
            <person name="Balakrishnan V."/>
            <person name="Glasner J."/>
            <person name="Perna N.T."/>
        </authorList>
    </citation>
    <scope>NUCLEOTIDE SEQUENCE [LARGE SCALE GENOMIC DNA]</scope>
    <source>
        <strain evidence="5 6">Ech1591</strain>
    </source>
</reference>
<dbReference type="KEGG" id="dze:Dd1591_1171"/>
<evidence type="ECO:0000256" key="1">
    <source>
        <dbReference type="ARBA" id="ARBA00023015"/>
    </source>
</evidence>
<evidence type="ECO:0000256" key="2">
    <source>
        <dbReference type="ARBA" id="ARBA00023125"/>
    </source>
</evidence>
<dbReference type="InterPro" id="IPR002577">
    <property type="entry name" value="HTH_HxlR"/>
</dbReference>
<dbReference type="RefSeq" id="WP_012768915.1">
    <property type="nucleotide sequence ID" value="NC_012912.1"/>
</dbReference>
<dbReference type="InterPro" id="IPR011991">
    <property type="entry name" value="ArsR-like_HTH"/>
</dbReference>
<dbReference type="Gene3D" id="1.10.10.10">
    <property type="entry name" value="Winged helix-like DNA-binding domain superfamily/Winged helix DNA-binding domain"/>
    <property type="match status" value="1"/>
</dbReference>